<dbReference type="Gene3D" id="3.30.70.330">
    <property type="match status" value="1"/>
</dbReference>
<organism evidence="1 2">
    <name type="scientific">Stephania cephalantha</name>
    <dbReference type="NCBI Taxonomy" id="152367"/>
    <lineage>
        <taxon>Eukaryota</taxon>
        <taxon>Viridiplantae</taxon>
        <taxon>Streptophyta</taxon>
        <taxon>Embryophyta</taxon>
        <taxon>Tracheophyta</taxon>
        <taxon>Spermatophyta</taxon>
        <taxon>Magnoliopsida</taxon>
        <taxon>Ranunculales</taxon>
        <taxon>Menispermaceae</taxon>
        <taxon>Menispermoideae</taxon>
        <taxon>Cissampelideae</taxon>
        <taxon>Stephania</taxon>
    </lineage>
</organism>
<comment type="caution">
    <text evidence="1">The sequence shown here is derived from an EMBL/GenBank/DDBJ whole genome shotgun (WGS) entry which is preliminary data.</text>
</comment>
<proteinExistence type="predicted"/>
<name>A0AAP0P2H3_9MAGN</name>
<accession>A0AAP0P2H3</accession>
<dbReference type="SUPFAM" id="SSF54928">
    <property type="entry name" value="RNA-binding domain, RBD"/>
    <property type="match status" value="1"/>
</dbReference>
<dbReference type="PANTHER" id="PTHR45098:SF1">
    <property type="entry name" value="DNAJ DOMAIN CONTAINING PROTEIN, EXPRESSED"/>
    <property type="match status" value="1"/>
</dbReference>
<dbReference type="AlphaFoldDB" id="A0AAP0P2H3"/>
<dbReference type="Proteomes" id="UP001419268">
    <property type="component" value="Unassembled WGS sequence"/>
</dbReference>
<evidence type="ECO:0000313" key="2">
    <source>
        <dbReference type="Proteomes" id="UP001419268"/>
    </source>
</evidence>
<dbReference type="PANTHER" id="PTHR45098">
    <property type="entry name" value="DNAJ DOMAIN CONTAINING PROTEIN, EXPRESSED"/>
    <property type="match status" value="1"/>
</dbReference>
<evidence type="ECO:0000313" key="1">
    <source>
        <dbReference type="EMBL" id="KAK9125066.1"/>
    </source>
</evidence>
<gene>
    <name evidence="1" type="ORF">Scep_013912</name>
</gene>
<protein>
    <recommendedName>
        <fullName evidence="3">RRM domain-containing protein</fullName>
    </recommendedName>
</protein>
<dbReference type="InterPro" id="IPR035979">
    <property type="entry name" value="RBD_domain_sf"/>
</dbReference>
<dbReference type="GO" id="GO:0003676">
    <property type="term" value="F:nucleic acid binding"/>
    <property type="evidence" value="ECO:0007669"/>
    <property type="project" value="InterPro"/>
</dbReference>
<dbReference type="InterPro" id="IPR012677">
    <property type="entry name" value="Nucleotide-bd_a/b_plait_sf"/>
</dbReference>
<evidence type="ECO:0008006" key="3">
    <source>
        <dbReference type="Google" id="ProtNLM"/>
    </source>
</evidence>
<keyword evidence="2" id="KW-1185">Reference proteome</keyword>
<reference evidence="1 2" key="1">
    <citation type="submission" date="2024-01" db="EMBL/GenBank/DDBJ databases">
        <title>Genome assemblies of Stephania.</title>
        <authorList>
            <person name="Yang L."/>
        </authorList>
    </citation>
    <scope>NUCLEOTIDE SEQUENCE [LARGE SCALE GENOMIC DNA]</scope>
    <source>
        <strain evidence="1">JXDWG</strain>
        <tissue evidence="1">Leaf</tissue>
    </source>
</reference>
<sequence length="95" mass="10777">MYSQKKTMGSREEYSVERLKKIFGAFGEVEDVVVQSKKKNKKTINALVVMASKDGTVAAMGVYAETCRILSLFCLREPRRMRFRRVAGEVVILVV</sequence>
<dbReference type="EMBL" id="JBBNAG010000006">
    <property type="protein sequence ID" value="KAK9125066.1"/>
    <property type="molecule type" value="Genomic_DNA"/>
</dbReference>